<dbReference type="GO" id="GO:0003677">
    <property type="term" value="F:DNA binding"/>
    <property type="evidence" value="ECO:0007669"/>
    <property type="project" value="UniProtKB-KW"/>
</dbReference>
<accession>A0A9Q1FBJ2</accession>
<feature type="compositionally biased region" description="Acidic residues" evidence="8">
    <location>
        <begin position="847"/>
        <end position="857"/>
    </location>
</feature>
<dbReference type="GO" id="GO:0008270">
    <property type="term" value="F:zinc ion binding"/>
    <property type="evidence" value="ECO:0007669"/>
    <property type="project" value="UniProtKB-KW"/>
</dbReference>
<dbReference type="SUPFAM" id="SSF47769">
    <property type="entry name" value="SAM/Pointed domain"/>
    <property type="match status" value="1"/>
</dbReference>
<evidence type="ECO:0000256" key="3">
    <source>
        <dbReference type="ARBA" id="ARBA00022771"/>
    </source>
</evidence>
<comment type="caution">
    <text evidence="11">The sequence shown here is derived from an EMBL/GenBank/DDBJ whole genome shotgun (WGS) entry which is preliminary data.</text>
</comment>
<feature type="region of interest" description="Disordered" evidence="8">
    <location>
        <begin position="316"/>
        <end position="355"/>
    </location>
</feature>
<dbReference type="PROSITE" id="PS50105">
    <property type="entry name" value="SAM_DOMAIN"/>
    <property type="match status" value="1"/>
</dbReference>
<evidence type="ECO:0000256" key="4">
    <source>
        <dbReference type="ARBA" id="ARBA00022833"/>
    </source>
</evidence>
<feature type="region of interest" description="Disordered" evidence="8">
    <location>
        <begin position="845"/>
        <end position="865"/>
    </location>
</feature>
<evidence type="ECO:0000313" key="12">
    <source>
        <dbReference type="Proteomes" id="UP001152622"/>
    </source>
</evidence>
<feature type="region of interest" description="Disordered" evidence="8">
    <location>
        <begin position="623"/>
        <end position="695"/>
    </location>
</feature>
<feature type="compositionally biased region" description="Polar residues" evidence="8">
    <location>
        <begin position="40"/>
        <end position="60"/>
    </location>
</feature>
<dbReference type="GO" id="GO:0042393">
    <property type="term" value="F:histone binding"/>
    <property type="evidence" value="ECO:0007669"/>
    <property type="project" value="TreeGrafter"/>
</dbReference>
<dbReference type="AlphaFoldDB" id="A0A9Q1FBJ2"/>
<sequence length="964" mass="100941">MGIMASFIYEGHPAKYMKVGNIANEGEGKGGRVTMDTDGDQNSGTANGNTPSGGNSRPHQISQMSLYERQAVQALQALQRQPNAAQYFQQLMLQQQISNAQLHNLAAVQQATLAASRQSSSPSNSVSQATSTAHCTVNLSSSAGGAMTNTRPLGPASSATSSTLSQSVLLGGNTAGQGQMYLRVNRSLRAPLSSQLIFMPGGTATTAVATVAQHQPQQQQQQQQAQQQEVTPTSSNNQSDSDQVQNLALRCVSTSRVTGVKAECPDRKETVTFSLVQQPQQQQQQQQFSQNTQQTTTQQQQIQQQQIQNKVASYTQPSAPTLPNIGIKTGGQSNMAPPPAPPLSPSSSTSPSLPLPQLLLSPSGFCQARAVTTVTSAAAATHILVPTSTAPSPSQVYPGSTAAPKPNINTQTLVVQPLQQSNANINPDKMAHASGPVPIQPKTVQGLRLPLQLPPRHPPPILPAPPSNTQSSASHPPPHVPVQLVGARQDSLGNSQALALARARNCCAQDNGVLNNSTNSNIVTMVTSMATGVGVAGGAGLKSPQTTLPLTQISHIHLPTNQSSGLNPNRSSSTTSSTSSLSISSPIGLSLPLHADGQNTASITMPPTGDSVYVQPVQLQGKPVSGSLKRKSESDVANEMAAGSTPLCAPPLREISPPLSASAIDAASGTTSPSPPTLSLSRAGAGQGERAPPPQAVVKPQVLTHLIEGFVIQEGAEPFPVTGPVKERAEGTFPVAVPPTGPAESEAPTVMKCEYCEGFAPANQFRGSKRFCSMTCAKRYNVSCSHQFRTRRGRAARGTVGGPGEPEGILRRRGPRRSSSEIACAKIAGRHLPVKCRSESSRSEDVSSCEEEEEEDSLSLSPSSSFSCPRPAHCGPQLDGSAAGGLPLDGAHFLSGSPSHWSVDEVCQFISSLQGCEDLAGQFLSQEIDGQALLLLREEHLMSTMNIKLGPALKICASINNLRD</sequence>
<dbReference type="GO" id="GO:0035102">
    <property type="term" value="C:PRC1 complex"/>
    <property type="evidence" value="ECO:0007669"/>
    <property type="project" value="TreeGrafter"/>
</dbReference>
<dbReference type="InterPro" id="IPR001660">
    <property type="entry name" value="SAM"/>
</dbReference>
<protein>
    <recommendedName>
        <fullName evidence="13">Polyhomeotic-like protein 1</fullName>
    </recommendedName>
</protein>
<dbReference type="InterPro" id="IPR012313">
    <property type="entry name" value="Znf_FCS"/>
</dbReference>
<keyword evidence="4" id="KW-0862">Zinc</keyword>
<feature type="region of interest" description="Disordered" evidence="8">
    <location>
        <begin position="449"/>
        <end position="482"/>
    </location>
</feature>
<feature type="region of interest" description="Disordered" evidence="8">
    <location>
        <begin position="387"/>
        <end position="407"/>
    </location>
</feature>
<gene>
    <name evidence="11" type="ORF">SKAU_G00225510</name>
</gene>
<evidence type="ECO:0000256" key="1">
    <source>
        <dbReference type="ARBA" id="ARBA00004123"/>
    </source>
</evidence>
<dbReference type="InterPro" id="IPR050548">
    <property type="entry name" value="PcG_chromatin_remod_factors"/>
</dbReference>
<feature type="region of interest" description="Disordered" evidence="8">
    <location>
        <begin position="27"/>
        <end position="60"/>
    </location>
</feature>
<feature type="compositionally biased region" description="Pro residues" evidence="8">
    <location>
        <begin position="452"/>
        <end position="466"/>
    </location>
</feature>
<evidence type="ECO:0000259" key="10">
    <source>
        <dbReference type="PROSITE" id="PS51024"/>
    </source>
</evidence>
<dbReference type="SMART" id="SM00454">
    <property type="entry name" value="SAM"/>
    <property type="match status" value="1"/>
</dbReference>
<evidence type="ECO:0000256" key="2">
    <source>
        <dbReference type="ARBA" id="ARBA00022723"/>
    </source>
</evidence>
<feature type="compositionally biased region" description="Low complexity" evidence="8">
    <location>
        <begin position="571"/>
        <end position="583"/>
    </location>
</feature>
<feature type="region of interest" description="Disordered" evidence="8">
    <location>
        <begin position="208"/>
        <end position="243"/>
    </location>
</feature>
<evidence type="ECO:0000256" key="5">
    <source>
        <dbReference type="ARBA" id="ARBA00023125"/>
    </source>
</evidence>
<proteinExistence type="predicted"/>
<evidence type="ECO:0000313" key="11">
    <source>
        <dbReference type="EMBL" id="KAJ8354984.1"/>
    </source>
</evidence>
<dbReference type="Proteomes" id="UP001152622">
    <property type="component" value="Chromosome 7"/>
</dbReference>
<reference evidence="11" key="1">
    <citation type="journal article" date="2023" name="Science">
        <title>Genome structures resolve the early diversification of teleost fishes.</title>
        <authorList>
            <person name="Parey E."/>
            <person name="Louis A."/>
            <person name="Montfort J."/>
            <person name="Bouchez O."/>
            <person name="Roques C."/>
            <person name="Iampietro C."/>
            <person name="Lluch J."/>
            <person name="Castinel A."/>
            <person name="Donnadieu C."/>
            <person name="Desvignes T."/>
            <person name="Floi Bucao C."/>
            <person name="Jouanno E."/>
            <person name="Wen M."/>
            <person name="Mejri S."/>
            <person name="Dirks R."/>
            <person name="Jansen H."/>
            <person name="Henkel C."/>
            <person name="Chen W.J."/>
            <person name="Zahm M."/>
            <person name="Cabau C."/>
            <person name="Klopp C."/>
            <person name="Thompson A.W."/>
            <person name="Robinson-Rechavi M."/>
            <person name="Braasch I."/>
            <person name="Lecointre G."/>
            <person name="Bobe J."/>
            <person name="Postlethwait J.H."/>
            <person name="Berthelot C."/>
            <person name="Roest Crollius H."/>
            <person name="Guiguen Y."/>
        </authorList>
    </citation>
    <scope>NUCLEOTIDE SEQUENCE</scope>
    <source>
        <strain evidence="11">WJC10195</strain>
    </source>
</reference>
<feature type="compositionally biased region" description="Low complexity" evidence="8">
    <location>
        <begin position="345"/>
        <end position="355"/>
    </location>
</feature>
<feature type="compositionally biased region" description="Polar residues" evidence="8">
    <location>
        <begin position="558"/>
        <end position="570"/>
    </location>
</feature>
<name>A0A9Q1FBJ2_SYNKA</name>
<dbReference type="GO" id="GO:0045892">
    <property type="term" value="P:negative regulation of DNA-templated transcription"/>
    <property type="evidence" value="ECO:0007669"/>
    <property type="project" value="TreeGrafter"/>
</dbReference>
<dbReference type="EMBL" id="JAINUF010000007">
    <property type="protein sequence ID" value="KAJ8354984.1"/>
    <property type="molecule type" value="Genomic_DNA"/>
</dbReference>
<dbReference type="Gene3D" id="3.30.60.160">
    <property type="match status" value="1"/>
</dbReference>
<feature type="domain" description="SAM" evidence="9">
    <location>
        <begin position="901"/>
        <end position="964"/>
    </location>
</feature>
<dbReference type="Pfam" id="PF00536">
    <property type="entry name" value="SAM_1"/>
    <property type="match status" value="1"/>
</dbReference>
<evidence type="ECO:0000256" key="7">
    <source>
        <dbReference type="PROSITE-ProRule" id="PRU00367"/>
    </source>
</evidence>
<dbReference type="Pfam" id="PF21319">
    <property type="entry name" value="zf-FCS_1"/>
    <property type="match status" value="1"/>
</dbReference>
<comment type="subcellular location">
    <subcellularLocation>
        <location evidence="1">Nucleus</location>
    </subcellularLocation>
</comment>
<keyword evidence="3 7" id="KW-0863">Zinc-finger</keyword>
<organism evidence="11 12">
    <name type="scientific">Synaphobranchus kaupii</name>
    <name type="common">Kaup's arrowtooth eel</name>
    <dbReference type="NCBI Taxonomy" id="118154"/>
    <lineage>
        <taxon>Eukaryota</taxon>
        <taxon>Metazoa</taxon>
        <taxon>Chordata</taxon>
        <taxon>Craniata</taxon>
        <taxon>Vertebrata</taxon>
        <taxon>Euteleostomi</taxon>
        <taxon>Actinopterygii</taxon>
        <taxon>Neopterygii</taxon>
        <taxon>Teleostei</taxon>
        <taxon>Anguilliformes</taxon>
        <taxon>Synaphobranchidae</taxon>
        <taxon>Synaphobranchus</taxon>
    </lineage>
</organism>
<evidence type="ECO:0000256" key="6">
    <source>
        <dbReference type="ARBA" id="ARBA00023242"/>
    </source>
</evidence>
<dbReference type="PANTHER" id="PTHR12247">
    <property type="entry name" value="POLYCOMB GROUP PROTEIN"/>
    <property type="match status" value="1"/>
</dbReference>
<feature type="region of interest" description="Disordered" evidence="8">
    <location>
        <begin position="558"/>
        <end position="583"/>
    </location>
</feature>
<feature type="domain" description="FCS-type" evidence="10">
    <location>
        <begin position="744"/>
        <end position="778"/>
    </location>
</feature>
<evidence type="ECO:0008006" key="13">
    <source>
        <dbReference type="Google" id="ProtNLM"/>
    </source>
</evidence>
<dbReference type="InterPro" id="IPR038603">
    <property type="entry name" value="Znf_FCS_sf"/>
</dbReference>
<feature type="compositionally biased region" description="Polar residues" evidence="8">
    <location>
        <begin position="387"/>
        <end position="398"/>
    </location>
</feature>
<feature type="region of interest" description="Disordered" evidence="8">
    <location>
        <begin position="794"/>
        <end position="819"/>
    </location>
</feature>
<keyword evidence="2" id="KW-0479">Metal-binding</keyword>
<dbReference type="OrthoDB" id="2390104at2759"/>
<dbReference type="InterPro" id="IPR013761">
    <property type="entry name" value="SAM/pointed_sf"/>
</dbReference>
<dbReference type="CDD" id="cd09577">
    <property type="entry name" value="SAM_Ph1_2_3"/>
    <property type="match status" value="1"/>
</dbReference>
<dbReference type="PROSITE" id="PS51024">
    <property type="entry name" value="ZF_FCS"/>
    <property type="match status" value="1"/>
</dbReference>
<dbReference type="PANTHER" id="PTHR12247:SF140">
    <property type="entry name" value="POLYHOMEOTIC HOMOLOG 1"/>
    <property type="match status" value="1"/>
</dbReference>
<keyword evidence="5" id="KW-0238">DNA-binding</keyword>
<dbReference type="Gene3D" id="1.10.150.50">
    <property type="entry name" value="Transcription Factor, Ets-1"/>
    <property type="match status" value="1"/>
</dbReference>
<dbReference type="GO" id="GO:0003682">
    <property type="term" value="F:chromatin binding"/>
    <property type="evidence" value="ECO:0007669"/>
    <property type="project" value="TreeGrafter"/>
</dbReference>
<evidence type="ECO:0000259" key="9">
    <source>
        <dbReference type="PROSITE" id="PS50105"/>
    </source>
</evidence>
<keyword evidence="6" id="KW-0539">Nucleus</keyword>
<evidence type="ECO:0000256" key="8">
    <source>
        <dbReference type="SAM" id="MobiDB-lite"/>
    </source>
</evidence>
<keyword evidence="12" id="KW-1185">Reference proteome</keyword>